<comment type="subcellular location">
    <subcellularLocation>
        <location evidence="1">Membrane</location>
        <topology evidence="1">Multi-pass membrane protein</topology>
    </subcellularLocation>
</comment>
<dbReference type="Proteomes" id="UP000076878">
    <property type="component" value="Unassembled WGS sequence"/>
</dbReference>
<keyword evidence="8 10" id="KW-0472">Membrane</keyword>
<keyword evidence="5 10" id="KW-0812">Transmembrane</keyword>
<dbReference type="EMBL" id="FJNB01000011">
    <property type="protein sequence ID" value="CZQ98989.1"/>
    <property type="molecule type" value="Genomic_DNA"/>
</dbReference>
<protein>
    <recommendedName>
        <fullName evidence="3">L-cystine uptake protein TcyP</fullName>
    </recommendedName>
    <alternativeName>
        <fullName evidence="9">Transporter of cystine TcyP</fullName>
    </alternativeName>
</protein>
<dbReference type="GO" id="GO:0005886">
    <property type="term" value="C:plasma membrane"/>
    <property type="evidence" value="ECO:0007669"/>
    <property type="project" value="TreeGrafter"/>
</dbReference>
<dbReference type="EMBL" id="FNYT01000008">
    <property type="protein sequence ID" value="SEJ13342.1"/>
    <property type="molecule type" value="Genomic_DNA"/>
</dbReference>
<dbReference type="STRING" id="640938.TR210_1604"/>
<evidence type="ECO:0000256" key="10">
    <source>
        <dbReference type="SAM" id="Phobius"/>
    </source>
</evidence>
<dbReference type="RefSeq" id="WP_068623001.1">
    <property type="nucleotide sequence ID" value="NZ_FJNB01000011.1"/>
</dbReference>
<dbReference type="SUPFAM" id="SSF118215">
    <property type="entry name" value="Proton glutamate symport protein"/>
    <property type="match status" value="1"/>
</dbReference>
<name>A0A143YX84_9LACT</name>
<evidence type="ECO:0000256" key="6">
    <source>
        <dbReference type="ARBA" id="ARBA00022970"/>
    </source>
</evidence>
<dbReference type="GO" id="GO:0015184">
    <property type="term" value="F:L-cystine transmembrane transporter activity"/>
    <property type="evidence" value="ECO:0007669"/>
    <property type="project" value="TreeGrafter"/>
</dbReference>
<feature type="transmembrane region" description="Helical" evidence="10">
    <location>
        <begin position="186"/>
        <end position="204"/>
    </location>
</feature>
<keyword evidence="4" id="KW-0813">Transport</keyword>
<evidence type="ECO:0000256" key="9">
    <source>
        <dbReference type="ARBA" id="ARBA00031293"/>
    </source>
</evidence>
<sequence length="464" mass="48454">METISIIAILVVFAALLFALYRLGAKHVKFSKRVFIALALGVVFGAAIQLLFAPDSTITLTAIDWINIVGNGYVRFLQMLIIPLIFVSIVGAFTRIEETKNLGKISGSVLGTLLGTTAIAALIGWASVILFNLDGAQFTQGTAETARIEALTTQQTQVADLTIPGQVLSFIPTNIFQDLAGLRSTSTIAVVIFSAFVGIAYMGIKKKQPENAALFNKGLQVIQSIVMRIVTLVLRLTPYGILALMTKMMATSSYQAIINLGLFVVASYAALLVVLLVHSLILAAVGVNPISYFKKAFPVLSFAFTARSSAGALPLNVETQTKALGVDDASANFAASFGLSIGQNGCAGVYPAMLATIVAPTLGIDVTSIGFVLTLILVVTISSFGVAGVGGGATFAALIVLGAMNLPVTIAGLVISVEPVIDMMRTLTNVNDSMLAGVVSSRNIGEFNAAVLNDDAAVVDGDAI</sequence>
<evidence type="ECO:0000256" key="1">
    <source>
        <dbReference type="ARBA" id="ARBA00004141"/>
    </source>
</evidence>
<evidence type="ECO:0000313" key="13">
    <source>
        <dbReference type="Proteomes" id="UP000076878"/>
    </source>
</evidence>
<keyword evidence="6" id="KW-0029">Amino-acid transport</keyword>
<evidence type="ECO:0000313" key="14">
    <source>
        <dbReference type="Proteomes" id="UP000199280"/>
    </source>
</evidence>
<dbReference type="InterPro" id="IPR036458">
    <property type="entry name" value="Na:dicarbo_symporter_sf"/>
</dbReference>
<evidence type="ECO:0000256" key="7">
    <source>
        <dbReference type="ARBA" id="ARBA00022989"/>
    </source>
</evidence>
<keyword evidence="7 10" id="KW-1133">Transmembrane helix</keyword>
<feature type="transmembrane region" description="Helical" evidence="10">
    <location>
        <begin position="73"/>
        <end position="93"/>
    </location>
</feature>
<dbReference type="OrthoDB" id="7778689at2"/>
<dbReference type="PANTHER" id="PTHR42865:SF5">
    <property type="entry name" value="L-CYSTINE TRANSPORTER TCYP"/>
    <property type="match status" value="1"/>
</dbReference>
<gene>
    <name evidence="12" type="ORF">SAMN05216375_10842</name>
    <name evidence="11" type="ORF">TR210_1604</name>
</gene>
<evidence type="ECO:0000313" key="11">
    <source>
        <dbReference type="EMBL" id="CZQ98989.1"/>
    </source>
</evidence>
<feature type="transmembrane region" description="Helical" evidence="10">
    <location>
        <begin position="225"/>
        <end position="245"/>
    </location>
</feature>
<evidence type="ECO:0000256" key="8">
    <source>
        <dbReference type="ARBA" id="ARBA00023136"/>
    </source>
</evidence>
<dbReference type="InterPro" id="IPR001991">
    <property type="entry name" value="Na-dicarboxylate_symporter"/>
</dbReference>
<dbReference type="Proteomes" id="UP000199280">
    <property type="component" value="Unassembled WGS sequence"/>
</dbReference>
<dbReference type="AlphaFoldDB" id="A0A143YX84"/>
<reference evidence="12 14" key="2">
    <citation type="submission" date="2016-10" db="EMBL/GenBank/DDBJ databases">
        <authorList>
            <person name="Varghese N."/>
            <person name="Submissions S."/>
        </authorList>
    </citation>
    <scope>NUCLEOTIDE SEQUENCE [LARGE SCALE GENOMIC DNA]</scope>
    <source>
        <strain evidence="12 14">DSM 22150</strain>
    </source>
</reference>
<feature type="transmembrane region" description="Helical" evidence="10">
    <location>
        <begin position="257"/>
        <end position="285"/>
    </location>
</feature>
<feature type="transmembrane region" description="Helical" evidence="10">
    <location>
        <begin position="369"/>
        <end position="389"/>
    </location>
</feature>
<organism evidence="11 13">
    <name type="scientific">Trichococcus ilyis</name>
    <dbReference type="NCBI Taxonomy" id="640938"/>
    <lineage>
        <taxon>Bacteria</taxon>
        <taxon>Bacillati</taxon>
        <taxon>Bacillota</taxon>
        <taxon>Bacilli</taxon>
        <taxon>Lactobacillales</taxon>
        <taxon>Carnobacteriaceae</taxon>
        <taxon>Trichococcus</taxon>
    </lineage>
</organism>
<dbReference type="GO" id="GO:0015293">
    <property type="term" value="F:symporter activity"/>
    <property type="evidence" value="ECO:0007669"/>
    <property type="project" value="InterPro"/>
</dbReference>
<dbReference type="Gene3D" id="1.10.3860.10">
    <property type="entry name" value="Sodium:dicarboxylate symporter"/>
    <property type="match status" value="1"/>
</dbReference>
<evidence type="ECO:0000256" key="3">
    <source>
        <dbReference type="ARBA" id="ARBA00022031"/>
    </source>
</evidence>
<evidence type="ECO:0000256" key="4">
    <source>
        <dbReference type="ARBA" id="ARBA00022448"/>
    </source>
</evidence>
<comment type="similarity">
    <text evidence="2">Belongs to the dicarboxylate/amino acid:cation symporter (DAACS) (TC 2.A.23) family.</text>
</comment>
<keyword evidence="14" id="KW-1185">Reference proteome</keyword>
<feature type="transmembrane region" description="Helical" evidence="10">
    <location>
        <begin position="105"/>
        <end position="131"/>
    </location>
</feature>
<reference evidence="11 13" key="1">
    <citation type="submission" date="2016-02" db="EMBL/GenBank/DDBJ databases">
        <authorList>
            <person name="Wen L."/>
            <person name="He K."/>
            <person name="Yang H."/>
        </authorList>
    </citation>
    <scope>NUCLEOTIDE SEQUENCE [LARGE SCALE GENOMIC DNA]</scope>
    <source>
        <strain evidence="11">Trichococcus_R210</strain>
    </source>
</reference>
<feature type="transmembrane region" description="Helical" evidence="10">
    <location>
        <begin position="35"/>
        <end position="53"/>
    </location>
</feature>
<dbReference type="PRINTS" id="PR00173">
    <property type="entry name" value="EDTRNSPORT"/>
</dbReference>
<dbReference type="Pfam" id="PF00375">
    <property type="entry name" value="SDF"/>
    <property type="match status" value="1"/>
</dbReference>
<accession>A0A143YX84</accession>
<dbReference type="PANTHER" id="PTHR42865">
    <property type="entry name" value="PROTON/GLUTAMATE-ASPARTATE SYMPORTER"/>
    <property type="match status" value="1"/>
</dbReference>
<feature type="transmembrane region" description="Helical" evidence="10">
    <location>
        <begin position="395"/>
        <end position="417"/>
    </location>
</feature>
<feature type="transmembrane region" description="Helical" evidence="10">
    <location>
        <begin position="6"/>
        <end position="23"/>
    </location>
</feature>
<proteinExistence type="inferred from homology"/>
<evidence type="ECO:0000313" key="12">
    <source>
        <dbReference type="EMBL" id="SEJ13342.1"/>
    </source>
</evidence>
<evidence type="ECO:0000256" key="2">
    <source>
        <dbReference type="ARBA" id="ARBA00006148"/>
    </source>
</evidence>
<evidence type="ECO:0000256" key="5">
    <source>
        <dbReference type="ARBA" id="ARBA00022692"/>
    </source>
</evidence>